<dbReference type="VEuPathDB" id="FungiDB:HpaG801066"/>
<accession>M4B467</accession>
<evidence type="ECO:0000313" key="1">
    <source>
        <dbReference type="EnsemblProtists" id="HpaP801066"/>
    </source>
</evidence>
<name>M4B467_HYAAE</name>
<dbReference type="AlphaFoldDB" id="M4B467"/>
<dbReference type="InParanoid" id="M4B467"/>
<evidence type="ECO:0000313" key="2">
    <source>
        <dbReference type="Proteomes" id="UP000011713"/>
    </source>
</evidence>
<protein>
    <recommendedName>
        <fullName evidence="3">RxLR effector candidate protein</fullName>
    </recommendedName>
</protein>
<reference evidence="1" key="2">
    <citation type="submission" date="2015-06" db="UniProtKB">
        <authorList>
            <consortium name="EnsemblProtists"/>
        </authorList>
    </citation>
    <scope>IDENTIFICATION</scope>
    <source>
        <strain evidence="1">Emoy2</strain>
    </source>
</reference>
<proteinExistence type="predicted"/>
<dbReference type="EMBL" id="JH598253">
    <property type="status" value="NOT_ANNOTATED_CDS"/>
    <property type="molecule type" value="Genomic_DNA"/>
</dbReference>
<dbReference type="EnsemblProtists" id="HpaT801066">
    <property type="protein sequence ID" value="HpaP801066"/>
    <property type="gene ID" value="HpaG801066"/>
</dbReference>
<sequence>MLWIAYVDRYHHQPHGDDAAVENLVRVIEKKKLSARLKSLRKVPQVQHRAHALKRALANYRIEGLKLIFRMWLEAKARPDQPFHTMVEIDETRPTGAEIKPAWQSAFQGGIKLWFKYNGDFNRKYRKEDPFDSNSVVELMVNKKGTEETAAILVSLRNISPSMEDLAGTCQKELALQYPESVKMVPMWLHYDTDPIEVYHLMPIKEKDILILGVGDRTEWEDISQKLRQWLHYVDEFNGKMIAKMTADVSNLEDLVAFVQYLEPTGGMDSFVTLMETLLISESPTAEQAMFESWAKSGVSPQVLYPKTYLGLAHWGRFASGATESELPEYFCVMLKQFLLYVDMYREHGYVFGDKAVIGLLLERRDPQTLQDRLEYFGTVRDQKERLNELLAALHAWAREHLAT</sequence>
<evidence type="ECO:0008006" key="3">
    <source>
        <dbReference type="Google" id="ProtNLM"/>
    </source>
</evidence>
<dbReference type="Proteomes" id="UP000011713">
    <property type="component" value="Unassembled WGS sequence"/>
</dbReference>
<reference evidence="2" key="1">
    <citation type="journal article" date="2010" name="Science">
        <title>Signatures of adaptation to obligate biotrophy in the Hyaloperonospora arabidopsidis genome.</title>
        <authorList>
            <person name="Baxter L."/>
            <person name="Tripathy S."/>
            <person name="Ishaque N."/>
            <person name="Boot N."/>
            <person name="Cabral A."/>
            <person name="Kemen E."/>
            <person name="Thines M."/>
            <person name="Ah-Fong A."/>
            <person name="Anderson R."/>
            <person name="Badejoko W."/>
            <person name="Bittner-Eddy P."/>
            <person name="Boore J.L."/>
            <person name="Chibucos M.C."/>
            <person name="Coates M."/>
            <person name="Dehal P."/>
            <person name="Delehaunty K."/>
            <person name="Dong S."/>
            <person name="Downton P."/>
            <person name="Dumas B."/>
            <person name="Fabro G."/>
            <person name="Fronick C."/>
            <person name="Fuerstenberg S.I."/>
            <person name="Fulton L."/>
            <person name="Gaulin E."/>
            <person name="Govers F."/>
            <person name="Hughes L."/>
            <person name="Humphray S."/>
            <person name="Jiang R.H."/>
            <person name="Judelson H."/>
            <person name="Kamoun S."/>
            <person name="Kyung K."/>
            <person name="Meijer H."/>
            <person name="Minx P."/>
            <person name="Morris P."/>
            <person name="Nelson J."/>
            <person name="Phuntumart V."/>
            <person name="Qutob D."/>
            <person name="Rehmany A."/>
            <person name="Rougon-Cardoso A."/>
            <person name="Ryden P."/>
            <person name="Torto-Alalibo T."/>
            <person name="Studholme D."/>
            <person name="Wang Y."/>
            <person name="Win J."/>
            <person name="Wood J."/>
            <person name="Clifton S.W."/>
            <person name="Rogers J."/>
            <person name="Van den Ackerveken G."/>
            <person name="Jones J.D."/>
            <person name="McDowell J.M."/>
            <person name="Beynon J."/>
            <person name="Tyler B.M."/>
        </authorList>
    </citation>
    <scope>NUCLEOTIDE SEQUENCE [LARGE SCALE GENOMIC DNA]</scope>
    <source>
        <strain evidence="2">Emoy2</strain>
    </source>
</reference>
<keyword evidence="2" id="KW-1185">Reference proteome</keyword>
<organism evidence="1 2">
    <name type="scientific">Hyaloperonospora arabidopsidis (strain Emoy2)</name>
    <name type="common">Downy mildew agent</name>
    <name type="synonym">Peronospora arabidopsidis</name>
    <dbReference type="NCBI Taxonomy" id="559515"/>
    <lineage>
        <taxon>Eukaryota</taxon>
        <taxon>Sar</taxon>
        <taxon>Stramenopiles</taxon>
        <taxon>Oomycota</taxon>
        <taxon>Peronosporomycetes</taxon>
        <taxon>Peronosporales</taxon>
        <taxon>Peronosporaceae</taxon>
        <taxon>Hyaloperonospora</taxon>
    </lineage>
</organism>
<dbReference type="HOGENOM" id="CLU_057031_0_0_1"/>